<protein>
    <recommendedName>
        <fullName evidence="4">DUF2490 domain-containing protein</fullName>
    </recommendedName>
</protein>
<evidence type="ECO:0008006" key="4">
    <source>
        <dbReference type="Google" id="ProtNLM"/>
    </source>
</evidence>
<dbReference type="Proteomes" id="UP000679126">
    <property type="component" value="Unassembled WGS sequence"/>
</dbReference>
<reference evidence="3" key="1">
    <citation type="submission" date="2021-03" db="EMBL/GenBank/DDBJ databases">
        <title>Assistant Professor.</title>
        <authorList>
            <person name="Huq M.A."/>
        </authorList>
    </citation>
    <scope>NUCLEOTIDE SEQUENCE [LARGE SCALE GENOMIC DNA]</scope>
    <source>
        <strain evidence="3">MAH-28</strain>
    </source>
</reference>
<proteinExistence type="predicted"/>
<evidence type="ECO:0000313" key="2">
    <source>
        <dbReference type="EMBL" id="MBO9152810.1"/>
    </source>
</evidence>
<comment type="caution">
    <text evidence="2">The sequence shown here is derived from an EMBL/GenBank/DDBJ whole genome shotgun (WGS) entry which is preliminary data.</text>
</comment>
<keyword evidence="1" id="KW-0732">Signal</keyword>
<evidence type="ECO:0000313" key="3">
    <source>
        <dbReference type="Proteomes" id="UP000679126"/>
    </source>
</evidence>
<keyword evidence="3" id="KW-1185">Reference proteome</keyword>
<dbReference type="RefSeq" id="WP_209145789.1">
    <property type="nucleotide sequence ID" value="NZ_JAGHKP010000002.1"/>
</dbReference>
<accession>A0ABS3YDQ8</accession>
<feature type="signal peptide" evidence="1">
    <location>
        <begin position="1"/>
        <end position="18"/>
    </location>
</feature>
<organism evidence="2 3">
    <name type="scientific">Chitinophaga chungangae</name>
    <dbReference type="NCBI Taxonomy" id="2821488"/>
    <lineage>
        <taxon>Bacteria</taxon>
        <taxon>Pseudomonadati</taxon>
        <taxon>Bacteroidota</taxon>
        <taxon>Chitinophagia</taxon>
        <taxon>Chitinophagales</taxon>
        <taxon>Chitinophagaceae</taxon>
        <taxon>Chitinophaga</taxon>
    </lineage>
</organism>
<dbReference type="EMBL" id="JAGHKP010000002">
    <property type="protein sequence ID" value="MBO9152810.1"/>
    <property type="molecule type" value="Genomic_DNA"/>
</dbReference>
<feature type="chain" id="PRO_5047093896" description="DUF2490 domain-containing protein" evidence="1">
    <location>
        <begin position="19"/>
        <end position="226"/>
    </location>
</feature>
<sequence length="226" mass="26381">MKFLTTCLLLLACTVAHAQQTVNDRIFDKHHQLKLSVMAQLDPVNPGWDLSYEFQYAKRWASQVNYTWLTDHILAYATNRGEPPYISLEGRRIGIEQKFFYPEKRSVRVREYFGLNLNYLETRTVSKPDLKSKLEPGVFIPPAGTRSTDRYVFSTNFKFGFEIPLWRGFLLDMSGGPGIKYREVTNTYSNPDITEALVEWDILNRYNPTKEWTGTFTFDIKIGYMF</sequence>
<gene>
    <name evidence="2" type="ORF">J7I43_11345</name>
</gene>
<name>A0ABS3YDQ8_9BACT</name>
<evidence type="ECO:0000256" key="1">
    <source>
        <dbReference type="SAM" id="SignalP"/>
    </source>
</evidence>